<evidence type="ECO:0000313" key="2">
    <source>
        <dbReference type="EMBL" id="PKI39805.1"/>
    </source>
</evidence>
<keyword evidence="4" id="KW-1185">Reference proteome</keyword>
<reference evidence="3" key="1">
    <citation type="journal article" date="2017" name="Plant J.">
        <title>The pomegranate (Punica granatum L.) genome and the genomics of punicalagin biosynthesis.</title>
        <authorList>
            <person name="Qin G."/>
            <person name="Xu C."/>
            <person name="Ming R."/>
            <person name="Tang H."/>
            <person name="Guyot R."/>
            <person name="Kramer E.M."/>
            <person name="Hu Y."/>
            <person name="Yi X."/>
            <person name="Qi Y."/>
            <person name="Xu X."/>
            <person name="Gao Z."/>
            <person name="Pan H."/>
            <person name="Jian J."/>
            <person name="Tian Y."/>
            <person name="Yue Z."/>
            <person name="Xu Y."/>
        </authorList>
    </citation>
    <scope>NUCLEOTIDE SEQUENCE [LARGE SCALE GENOMIC DNA]</scope>
    <source>
        <strain evidence="3">cv. Dabenzi</strain>
    </source>
</reference>
<sequence length="115" mass="12800">MGLPLVAIAKLSLILHGSRSTTSPVFACFLVPCLIKLCLGYRRFVAGAYSDFVLAVHLFVFQFGQIVARADRVVSGSRWERAFRLVRRRLTEATRPRLPAIDVEASLHTLSMIAL</sequence>
<evidence type="ECO:0000313" key="4">
    <source>
        <dbReference type="Proteomes" id="UP000233551"/>
    </source>
</evidence>
<dbReference type="PANTHER" id="PTHR38925:SF1">
    <property type="entry name" value="PROTEIN, PUTATIVE-RELATED"/>
    <property type="match status" value="1"/>
</dbReference>
<dbReference type="Proteomes" id="UP000197138">
    <property type="component" value="Unassembled WGS sequence"/>
</dbReference>
<comment type="caution">
    <text evidence="1">The sequence shown here is derived from an EMBL/GenBank/DDBJ whole genome shotgun (WGS) entry which is preliminary data.</text>
</comment>
<proteinExistence type="predicted"/>
<dbReference type="EMBL" id="MTKT01001084">
    <property type="protein sequence ID" value="OWM86438.1"/>
    <property type="molecule type" value="Genomic_DNA"/>
</dbReference>
<reference evidence="2 4" key="3">
    <citation type="submission" date="2017-11" db="EMBL/GenBank/DDBJ databases">
        <title>De-novo sequencing of pomegranate (Punica granatum L.) genome.</title>
        <authorList>
            <person name="Akparov Z."/>
            <person name="Amiraslanov A."/>
            <person name="Hajiyeva S."/>
            <person name="Abbasov M."/>
            <person name="Kaur K."/>
            <person name="Hamwieh A."/>
            <person name="Solovyev V."/>
            <person name="Salamov A."/>
            <person name="Braich B."/>
            <person name="Kosarev P."/>
            <person name="Mahmoud A."/>
            <person name="Hajiyev E."/>
            <person name="Babayeva S."/>
            <person name="Izzatullayeva V."/>
            <person name="Mammadov A."/>
            <person name="Mammadov A."/>
            <person name="Sharifova S."/>
            <person name="Ojaghi J."/>
            <person name="Eynullazada K."/>
            <person name="Bayramov B."/>
            <person name="Abdulazimova A."/>
            <person name="Shahmuradov I."/>
        </authorList>
    </citation>
    <scope>NUCLEOTIDE SEQUENCE [LARGE SCALE GENOMIC DNA]</scope>
    <source>
        <strain evidence="2">AG2017</strain>
        <strain evidence="4">cv. AG2017</strain>
        <tissue evidence="2">Leaf</tissue>
    </source>
</reference>
<reference evidence="1" key="2">
    <citation type="submission" date="2017-06" db="EMBL/GenBank/DDBJ databases">
        <title>The pomegranate genome and the genomics of punicalagin biosynthesis.</title>
        <authorList>
            <person name="Xu C."/>
        </authorList>
    </citation>
    <scope>NUCLEOTIDE SEQUENCE [LARGE SCALE GENOMIC DNA]</scope>
    <source>
        <tissue evidence="1">Fresh leaf</tissue>
    </source>
</reference>
<dbReference type="Proteomes" id="UP000233551">
    <property type="component" value="Unassembled WGS sequence"/>
</dbReference>
<accession>A0A218XNU6</accession>
<evidence type="ECO:0000313" key="1">
    <source>
        <dbReference type="EMBL" id="OWM86438.1"/>
    </source>
</evidence>
<gene>
    <name evidence="1" type="ORF">CDL15_Pgr021525</name>
    <name evidence="2" type="ORF">CRG98_039850</name>
</gene>
<organism evidence="1 3">
    <name type="scientific">Punica granatum</name>
    <name type="common">Pomegranate</name>
    <dbReference type="NCBI Taxonomy" id="22663"/>
    <lineage>
        <taxon>Eukaryota</taxon>
        <taxon>Viridiplantae</taxon>
        <taxon>Streptophyta</taxon>
        <taxon>Embryophyta</taxon>
        <taxon>Tracheophyta</taxon>
        <taxon>Spermatophyta</taxon>
        <taxon>Magnoliopsida</taxon>
        <taxon>eudicotyledons</taxon>
        <taxon>Gunneridae</taxon>
        <taxon>Pentapetalae</taxon>
        <taxon>rosids</taxon>
        <taxon>malvids</taxon>
        <taxon>Myrtales</taxon>
        <taxon>Lythraceae</taxon>
        <taxon>Punica</taxon>
    </lineage>
</organism>
<dbReference type="PANTHER" id="PTHR38925">
    <property type="entry name" value="PROTEIN, PUTATIVE-RELATED"/>
    <property type="match status" value="1"/>
</dbReference>
<name>A0A218XNU6_PUNGR</name>
<protein>
    <submittedName>
        <fullName evidence="1">Uncharacterized protein</fullName>
    </submittedName>
</protein>
<dbReference type="AlphaFoldDB" id="A0A218XNU6"/>
<dbReference type="EMBL" id="PGOL01003762">
    <property type="protein sequence ID" value="PKI39805.1"/>
    <property type="molecule type" value="Genomic_DNA"/>
</dbReference>
<evidence type="ECO:0000313" key="3">
    <source>
        <dbReference type="Proteomes" id="UP000197138"/>
    </source>
</evidence>